<evidence type="ECO:0000313" key="2">
    <source>
        <dbReference type="Proteomes" id="UP001396334"/>
    </source>
</evidence>
<keyword evidence="2" id="KW-1185">Reference proteome</keyword>
<dbReference type="EMBL" id="JBBPBN010000971">
    <property type="protein sequence ID" value="KAK8480897.1"/>
    <property type="molecule type" value="Genomic_DNA"/>
</dbReference>
<name>A0ABR1ZK18_9ROSI</name>
<evidence type="ECO:0000313" key="1">
    <source>
        <dbReference type="EMBL" id="KAK8480897.1"/>
    </source>
</evidence>
<dbReference type="Proteomes" id="UP001396334">
    <property type="component" value="Unassembled WGS sequence"/>
</dbReference>
<proteinExistence type="predicted"/>
<protein>
    <submittedName>
        <fullName evidence="1">Uncharacterized protein</fullName>
    </submittedName>
</protein>
<accession>A0ABR1ZK18</accession>
<organism evidence="1 2">
    <name type="scientific">Hibiscus sabdariffa</name>
    <name type="common">roselle</name>
    <dbReference type="NCBI Taxonomy" id="183260"/>
    <lineage>
        <taxon>Eukaryota</taxon>
        <taxon>Viridiplantae</taxon>
        <taxon>Streptophyta</taxon>
        <taxon>Embryophyta</taxon>
        <taxon>Tracheophyta</taxon>
        <taxon>Spermatophyta</taxon>
        <taxon>Magnoliopsida</taxon>
        <taxon>eudicotyledons</taxon>
        <taxon>Gunneridae</taxon>
        <taxon>Pentapetalae</taxon>
        <taxon>rosids</taxon>
        <taxon>malvids</taxon>
        <taxon>Malvales</taxon>
        <taxon>Malvaceae</taxon>
        <taxon>Malvoideae</taxon>
        <taxon>Hibiscus</taxon>
    </lineage>
</organism>
<reference evidence="1 2" key="1">
    <citation type="journal article" date="2024" name="G3 (Bethesda)">
        <title>Genome assembly of Hibiscus sabdariffa L. provides insights into metabolisms of medicinal natural products.</title>
        <authorList>
            <person name="Kim T."/>
        </authorList>
    </citation>
    <scope>NUCLEOTIDE SEQUENCE [LARGE SCALE GENOMIC DNA]</scope>
    <source>
        <strain evidence="1">TK-2024</strain>
        <tissue evidence="1">Old leaves</tissue>
    </source>
</reference>
<comment type="caution">
    <text evidence="1">The sequence shown here is derived from an EMBL/GenBank/DDBJ whole genome shotgun (WGS) entry which is preliminary data.</text>
</comment>
<sequence>MITRSNIRKRCSSLHSRIKIARSVRLPRRMTFTSTLVKMLQFEQIKLGQKTMNPAPKILGQILPITLQRNKYQLINPGMTIIKEVKMQLLLRENVFWHARVLNSSDCTCTHDIQFTVVIPQNSPSNSRTQLSQI</sequence>
<gene>
    <name evidence="1" type="ORF">V6N11_033053</name>
</gene>